<dbReference type="AlphaFoldDB" id="A0A2H9T2E7"/>
<gene>
    <name evidence="2" type="ORF">CI610_03693</name>
</gene>
<name>A0A2H9T2E7_9ZZZZ</name>
<evidence type="ECO:0000313" key="2">
    <source>
        <dbReference type="EMBL" id="PJE77385.1"/>
    </source>
</evidence>
<feature type="region of interest" description="Disordered" evidence="1">
    <location>
        <begin position="1"/>
        <end position="23"/>
    </location>
</feature>
<dbReference type="EMBL" id="NSIT01000672">
    <property type="protein sequence ID" value="PJE77385.1"/>
    <property type="molecule type" value="Genomic_DNA"/>
</dbReference>
<proteinExistence type="predicted"/>
<accession>A0A2H9T2E7</accession>
<organism evidence="2">
    <name type="scientific">invertebrate metagenome</name>
    <dbReference type="NCBI Taxonomy" id="1711999"/>
    <lineage>
        <taxon>unclassified sequences</taxon>
        <taxon>metagenomes</taxon>
        <taxon>organismal metagenomes</taxon>
    </lineage>
</organism>
<sequence>MISQDDTTDVVSSTTDGNGNGLTEAFVPNSGVSKPTISYTIKAINDDVKFFRFSAKVWNVQTIQVFVLDSSNNPVAPINPREVRENNVIMAYE</sequence>
<protein>
    <submittedName>
        <fullName evidence="2">Uncharacterized protein</fullName>
    </submittedName>
</protein>
<reference evidence="2" key="1">
    <citation type="journal article" date="2017" name="Appl. Environ. Microbiol.">
        <title>Molecular characterization of an Endozoicomonas-like organism causing infection in king scallop Pecten maximus L.</title>
        <authorList>
            <person name="Cano I."/>
            <person name="van Aerle R."/>
            <person name="Ross S."/>
            <person name="Verner-Jeffreys D.W."/>
            <person name="Paley R.K."/>
            <person name="Rimmer G."/>
            <person name="Ryder D."/>
            <person name="Hooper P."/>
            <person name="Stone D."/>
            <person name="Feist S.W."/>
        </authorList>
    </citation>
    <scope>NUCLEOTIDE SEQUENCE</scope>
</reference>
<comment type="caution">
    <text evidence="2">The sequence shown here is derived from an EMBL/GenBank/DDBJ whole genome shotgun (WGS) entry which is preliminary data.</text>
</comment>
<evidence type="ECO:0000256" key="1">
    <source>
        <dbReference type="SAM" id="MobiDB-lite"/>
    </source>
</evidence>